<gene>
    <name evidence="1" type="ORF">LCGC14_1718820</name>
</gene>
<sequence length="107" mass="12332">MREIFAVEYRNARGEMTQKKEDYDLTKGRAYELALRYCQEQPDCVAVIYFELEKPNGKDKNGNPKWAAQTVTERVIKGRGYRGPKVFSTMMRQGKIRKEPDVAVAPA</sequence>
<comment type="caution">
    <text evidence="1">The sequence shown here is derived from an EMBL/GenBank/DDBJ whole genome shotgun (WGS) entry which is preliminary data.</text>
</comment>
<proteinExistence type="predicted"/>
<name>A0A0F9HDC7_9ZZZZ</name>
<accession>A0A0F9HDC7</accession>
<reference evidence="1" key="1">
    <citation type="journal article" date="2015" name="Nature">
        <title>Complex archaea that bridge the gap between prokaryotes and eukaryotes.</title>
        <authorList>
            <person name="Spang A."/>
            <person name="Saw J.H."/>
            <person name="Jorgensen S.L."/>
            <person name="Zaremba-Niedzwiedzka K."/>
            <person name="Martijn J."/>
            <person name="Lind A.E."/>
            <person name="van Eijk R."/>
            <person name="Schleper C."/>
            <person name="Guy L."/>
            <person name="Ettema T.J."/>
        </authorList>
    </citation>
    <scope>NUCLEOTIDE SEQUENCE</scope>
</reference>
<dbReference type="AlphaFoldDB" id="A0A0F9HDC7"/>
<evidence type="ECO:0000313" key="1">
    <source>
        <dbReference type="EMBL" id="KKM13192.1"/>
    </source>
</evidence>
<dbReference type="EMBL" id="LAZR01015435">
    <property type="protein sequence ID" value="KKM13192.1"/>
    <property type="molecule type" value="Genomic_DNA"/>
</dbReference>
<organism evidence="1">
    <name type="scientific">marine sediment metagenome</name>
    <dbReference type="NCBI Taxonomy" id="412755"/>
    <lineage>
        <taxon>unclassified sequences</taxon>
        <taxon>metagenomes</taxon>
        <taxon>ecological metagenomes</taxon>
    </lineage>
</organism>
<protein>
    <submittedName>
        <fullName evidence="1">Uncharacterized protein</fullName>
    </submittedName>
</protein>